<evidence type="ECO:0000313" key="2">
    <source>
        <dbReference type="Proteomes" id="UP000605848"/>
    </source>
</evidence>
<dbReference type="InterPro" id="IPR050682">
    <property type="entry name" value="ModA/WtpA"/>
</dbReference>
<accession>A0A936Z652</accession>
<dbReference type="Pfam" id="PF13531">
    <property type="entry name" value="SBP_bac_11"/>
    <property type="match status" value="1"/>
</dbReference>
<organism evidence="1 2">
    <name type="scientific">Microvirga aerilata</name>
    <dbReference type="NCBI Taxonomy" id="670292"/>
    <lineage>
        <taxon>Bacteria</taxon>
        <taxon>Pseudomonadati</taxon>
        <taxon>Pseudomonadota</taxon>
        <taxon>Alphaproteobacteria</taxon>
        <taxon>Hyphomicrobiales</taxon>
        <taxon>Methylobacteriaceae</taxon>
        <taxon>Microvirga</taxon>
    </lineage>
</organism>
<dbReference type="Proteomes" id="UP000605848">
    <property type="component" value="Unassembled WGS sequence"/>
</dbReference>
<sequence>MTHRFNGISSMATRQILADLAAVYEQRAGVQFAVRSMGGVEAARLLRAGEPADIVVLAGNVMEQLESEGHIASGTRMGFARSSIAMAVRSGMQRPDVSDEEAVKQAILQADKICYSTGPSGDHLMRLLERWGMSQSAAQRALQAPPGVPVGTMLARGEADLGFQQLSELLHVPGIEIVGSLPPEIQAVTIFTAGVSTMSSHPEEAHALVAYLTSPEADAVKRQYGMEPA</sequence>
<dbReference type="SUPFAM" id="SSF53850">
    <property type="entry name" value="Periplasmic binding protein-like II"/>
    <property type="match status" value="1"/>
</dbReference>
<evidence type="ECO:0000313" key="1">
    <source>
        <dbReference type="EMBL" id="MBL0403341.1"/>
    </source>
</evidence>
<proteinExistence type="predicted"/>
<dbReference type="GO" id="GO:0030973">
    <property type="term" value="F:molybdate ion binding"/>
    <property type="evidence" value="ECO:0007669"/>
    <property type="project" value="TreeGrafter"/>
</dbReference>
<dbReference type="AlphaFoldDB" id="A0A936Z652"/>
<dbReference type="Gene3D" id="3.40.190.10">
    <property type="entry name" value="Periplasmic binding protein-like II"/>
    <property type="match status" value="2"/>
</dbReference>
<keyword evidence="2" id="KW-1185">Reference proteome</keyword>
<gene>
    <name evidence="1" type="ORF">JKG68_05135</name>
</gene>
<dbReference type="PANTHER" id="PTHR30632:SF11">
    <property type="entry name" value="BLR4797 PROTEIN"/>
    <property type="match status" value="1"/>
</dbReference>
<comment type="caution">
    <text evidence="1">The sequence shown here is derived from an EMBL/GenBank/DDBJ whole genome shotgun (WGS) entry which is preliminary data.</text>
</comment>
<protein>
    <submittedName>
        <fullName evidence="1">Substrate-binding domain-containing protein</fullName>
    </submittedName>
</protein>
<dbReference type="EMBL" id="JAEQMY010000005">
    <property type="protein sequence ID" value="MBL0403341.1"/>
    <property type="molecule type" value="Genomic_DNA"/>
</dbReference>
<dbReference type="PANTHER" id="PTHR30632">
    <property type="entry name" value="MOLYBDATE-BINDING PERIPLASMIC PROTEIN"/>
    <property type="match status" value="1"/>
</dbReference>
<name>A0A936Z652_9HYPH</name>
<dbReference type="RefSeq" id="WP_202056560.1">
    <property type="nucleotide sequence ID" value="NZ_JAEQMY010000005.1"/>
</dbReference>
<dbReference type="GO" id="GO:0015689">
    <property type="term" value="P:molybdate ion transport"/>
    <property type="evidence" value="ECO:0007669"/>
    <property type="project" value="TreeGrafter"/>
</dbReference>
<reference evidence="1" key="1">
    <citation type="submission" date="2021-01" db="EMBL/GenBank/DDBJ databases">
        <title>Microvirga sp.</title>
        <authorList>
            <person name="Kim M.K."/>
        </authorList>
    </citation>
    <scope>NUCLEOTIDE SEQUENCE</scope>
    <source>
        <strain evidence="1">5420S-16</strain>
    </source>
</reference>